<reference evidence="3 4" key="1">
    <citation type="submission" date="2019-07" db="EMBL/GenBank/DDBJ databases">
        <title>R&amp;d 2014.</title>
        <authorList>
            <person name="Klenk H.-P."/>
        </authorList>
    </citation>
    <scope>NUCLEOTIDE SEQUENCE [LARGE SCALE GENOMIC DNA]</scope>
    <source>
        <strain evidence="3 4">DSM 45764</strain>
    </source>
</reference>
<dbReference type="RefSeq" id="WP_228395218.1">
    <property type="nucleotide sequence ID" value="NZ_ML762500.1"/>
</dbReference>
<dbReference type="PANTHER" id="PTHR33744">
    <property type="entry name" value="CARBOHYDRATE DIACID REGULATOR"/>
    <property type="match status" value="1"/>
</dbReference>
<dbReference type="Gene3D" id="1.10.10.2840">
    <property type="entry name" value="PucR C-terminal helix-turn-helix domain"/>
    <property type="match status" value="1"/>
</dbReference>
<sequence>MAEQLPPSIPAPAAPAIGDPITFPPAVVAAMLAELPAVAERTVASIVVEVPSYAGAFAGEMGRAIQRAVQVALGGFLELATDGGGVDPSRPIAPALAGAYALGRGEARSGRSMDALLSAYRVGARVSWRHMSETAVSAGLTVGSLARFAELVFAYIDQLSAASVAGHADELATSGRVRQHHLERLGAVLLAGRPLHDLTAAAERADWTPPRTLTAVVLPETRARNALALLDARTLQVTEEAAGPGGEEERAVLLVPDAGGGARAGLLRVLDGLGAAVGPARPWHDVAASHRRVLRALRLGPAPDTAPLDTAPLDTAPLDTEARLVELVLRADEEALTDLRTAVLAPLDQVTPATREKLTATLRSWLLHHGRRERIAAELFVHPQTVRYRMGQLRDLFGDRLEDPATLLQLTLALGCAPREPSA</sequence>
<dbReference type="InterPro" id="IPR025751">
    <property type="entry name" value="RsbRD_N_dom"/>
</dbReference>
<dbReference type="EMBL" id="VLKF01000001">
    <property type="protein sequence ID" value="TWH73063.1"/>
    <property type="molecule type" value="Genomic_DNA"/>
</dbReference>
<dbReference type="InterPro" id="IPR051448">
    <property type="entry name" value="CdaR-like_regulators"/>
</dbReference>
<protein>
    <submittedName>
        <fullName evidence="3">PucR-like helix-turn-helix protein</fullName>
    </submittedName>
</protein>
<name>A0A562IQS0_9ACTN</name>
<proteinExistence type="predicted"/>
<dbReference type="Pfam" id="PF14361">
    <property type="entry name" value="RsbRD_N"/>
    <property type="match status" value="1"/>
</dbReference>
<dbReference type="Pfam" id="PF13556">
    <property type="entry name" value="HTH_30"/>
    <property type="match status" value="1"/>
</dbReference>
<feature type="domain" description="RsbT co-antagonist protein RsbRD N-terminal" evidence="2">
    <location>
        <begin position="36"/>
        <end position="180"/>
    </location>
</feature>
<keyword evidence="4" id="KW-1185">Reference proteome</keyword>
<evidence type="ECO:0000259" key="2">
    <source>
        <dbReference type="Pfam" id="PF14361"/>
    </source>
</evidence>
<feature type="domain" description="PucR C-terminal helix-turn-helix" evidence="1">
    <location>
        <begin position="358"/>
        <end position="414"/>
    </location>
</feature>
<dbReference type="Proteomes" id="UP000321490">
    <property type="component" value="Unassembled WGS sequence"/>
</dbReference>
<evidence type="ECO:0000313" key="4">
    <source>
        <dbReference type="Proteomes" id="UP000321490"/>
    </source>
</evidence>
<dbReference type="AlphaFoldDB" id="A0A562IQS0"/>
<evidence type="ECO:0000259" key="1">
    <source>
        <dbReference type="Pfam" id="PF13556"/>
    </source>
</evidence>
<comment type="caution">
    <text evidence="3">The sequence shown here is derived from an EMBL/GenBank/DDBJ whole genome shotgun (WGS) entry which is preliminary data.</text>
</comment>
<evidence type="ECO:0000313" key="3">
    <source>
        <dbReference type="EMBL" id="TWH73063.1"/>
    </source>
</evidence>
<dbReference type="InterPro" id="IPR042070">
    <property type="entry name" value="PucR_C-HTH_sf"/>
</dbReference>
<accession>A0A562IQS0</accession>
<dbReference type="PANTHER" id="PTHR33744:SF1">
    <property type="entry name" value="DNA-BINDING TRANSCRIPTIONAL ACTIVATOR ADER"/>
    <property type="match status" value="1"/>
</dbReference>
<gene>
    <name evidence="3" type="ORF">JD78_01586</name>
</gene>
<organism evidence="3 4">
    <name type="scientific">Modestobacter roseus</name>
    <dbReference type="NCBI Taxonomy" id="1181884"/>
    <lineage>
        <taxon>Bacteria</taxon>
        <taxon>Bacillati</taxon>
        <taxon>Actinomycetota</taxon>
        <taxon>Actinomycetes</taxon>
        <taxon>Geodermatophilales</taxon>
        <taxon>Geodermatophilaceae</taxon>
        <taxon>Modestobacter</taxon>
    </lineage>
</organism>
<dbReference type="InterPro" id="IPR025736">
    <property type="entry name" value="PucR_C-HTH_dom"/>
</dbReference>